<sequence>MHCTCQKASLCRIAGNEVVHLGKINFDDNADLARKLFRMVNLIVEKAISDPQELAETWDYMPEQARLAVEKRDAIANNPQAKPAS</sequence>
<name>A0A4Y6U971_9PROT</name>
<accession>A0A4Y6U971</accession>
<dbReference type="EMBL" id="CP038231">
    <property type="protein sequence ID" value="QDH14013.1"/>
    <property type="molecule type" value="Genomic_DNA"/>
</dbReference>
<dbReference type="Proteomes" id="UP000318709">
    <property type="component" value="Chromosome"/>
</dbReference>
<evidence type="ECO:0000313" key="2">
    <source>
        <dbReference type="Proteomes" id="UP000318709"/>
    </source>
</evidence>
<dbReference type="RefSeq" id="WP_141443720.1">
    <property type="nucleotide sequence ID" value="NZ_CP038231.1"/>
</dbReference>
<organism evidence="1 2">
    <name type="scientific">Formicincola oecophyllae</name>
    <dbReference type="NCBI Taxonomy" id="2558361"/>
    <lineage>
        <taxon>Bacteria</taxon>
        <taxon>Pseudomonadati</taxon>
        <taxon>Pseudomonadota</taxon>
        <taxon>Alphaproteobacteria</taxon>
        <taxon>Acetobacterales</taxon>
        <taxon>Acetobacteraceae</taxon>
        <taxon>Formicincola</taxon>
    </lineage>
</organism>
<gene>
    <name evidence="1" type="ORF">E3E12_07280</name>
</gene>
<dbReference type="KEGG" id="swf:E3E12_07280"/>
<reference evidence="1 2" key="1">
    <citation type="submission" date="2019-03" db="EMBL/GenBank/DDBJ databases">
        <title>The complete genome sequence of Swingsia_sp. F3b2 LMG30590(T).</title>
        <authorList>
            <person name="Chua K.-O."/>
            <person name="Chan K.-G."/>
            <person name="See-Too W.-S."/>
        </authorList>
    </citation>
    <scope>NUCLEOTIDE SEQUENCE [LARGE SCALE GENOMIC DNA]</scope>
    <source>
        <strain evidence="1 2">F3b2</strain>
    </source>
</reference>
<protein>
    <submittedName>
        <fullName evidence="1">Uncharacterized protein</fullName>
    </submittedName>
</protein>
<dbReference type="AlphaFoldDB" id="A0A4Y6U971"/>
<proteinExistence type="predicted"/>
<dbReference type="OrthoDB" id="9808624at2"/>
<evidence type="ECO:0000313" key="1">
    <source>
        <dbReference type="EMBL" id="QDH14013.1"/>
    </source>
</evidence>
<keyword evidence="2" id="KW-1185">Reference proteome</keyword>